<sequence length="110" mass="12189">MNICFTVNVFAAADAGKQQEQSEPQQQQCFYDSDMNDAAAAYCCAHCNCTFVFWIIMIEMDDDDDDDDGTFKNGSAAEASVVDGWMKASSLEVSVLLYNNCSEALNDYFT</sequence>
<protein>
    <submittedName>
        <fullName evidence="2">Secreted protein</fullName>
    </submittedName>
</protein>
<proteinExistence type="predicted"/>
<evidence type="ECO:0000313" key="2">
    <source>
        <dbReference type="WBParaSite" id="SMUV_0000919701-mRNA-1"/>
    </source>
</evidence>
<name>A0A0N5AWA6_9BILA</name>
<accession>A0A0N5AWA6</accession>
<dbReference type="WBParaSite" id="SMUV_0000919701-mRNA-1">
    <property type="protein sequence ID" value="SMUV_0000919701-mRNA-1"/>
    <property type="gene ID" value="SMUV_0000919701"/>
</dbReference>
<evidence type="ECO:0000313" key="1">
    <source>
        <dbReference type="Proteomes" id="UP000046393"/>
    </source>
</evidence>
<organism evidence="1 2">
    <name type="scientific">Syphacia muris</name>
    <dbReference type="NCBI Taxonomy" id="451379"/>
    <lineage>
        <taxon>Eukaryota</taxon>
        <taxon>Metazoa</taxon>
        <taxon>Ecdysozoa</taxon>
        <taxon>Nematoda</taxon>
        <taxon>Chromadorea</taxon>
        <taxon>Rhabditida</taxon>
        <taxon>Spirurina</taxon>
        <taxon>Oxyuridomorpha</taxon>
        <taxon>Oxyuroidea</taxon>
        <taxon>Oxyuridae</taxon>
        <taxon>Syphacia</taxon>
    </lineage>
</organism>
<dbReference type="Proteomes" id="UP000046393">
    <property type="component" value="Unplaced"/>
</dbReference>
<reference evidence="2" key="1">
    <citation type="submission" date="2017-02" db="UniProtKB">
        <authorList>
            <consortium name="WormBaseParasite"/>
        </authorList>
    </citation>
    <scope>IDENTIFICATION</scope>
</reference>
<dbReference type="AlphaFoldDB" id="A0A0N5AWA6"/>
<keyword evidence="1" id="KW-1185">Reference proteome</keyword>